<keyword evidence="4" id="KW-1185">Reference proteome</keyword>
<comment type="caution">
    <text evidence="3">The sequence shown here is derived from an EMBL/GenBank/DDBJ whole genome shotgun (WGS) entry which is preliminary data.</text>
</comment>
<dbReference type="InterPro" id="IPR019617">
    <property type="entry name" value="DUF2489"/>
</dbReference>
<feature type="domain" description="DUF2489" evidence="2">
    <location>
        <begin position="23"/>
        <end position="151"/>
    </location>
</feature>
<protein>
    <submittedName>
        <fullName evidence="3">DUF2489 domain-containing protein</fullName>
    </submittedName>
</protein>
<gene>
    <name evidence="3" type="ORF">RM552_08130</name>
</gene>
<evidence type="ECO:0000259" key="2">
    <source>
        <dbReference type="Pfam" id="PF10675"/>
    </source>
</evidence>
<evidence type="ECO:0000256" key="1">
    <source>
        <dbReference type="SAM" id="Phobius"/>
    </source>
</evidence>
<dbReference type="Pfam" id="PF10675">
    <property type="entry name" value="DUF2489"/>
    <property type="match status" value="1"/>
</dbReference>
<name>A0ABU2ZRZ6_9ALTE</name>
<dbReference type="EMBL" id="JAVRHX010000002">
    <property type="protein sequence ID" value="MDT0594803.1"/>
    <property type="molecule type" value="Genomic_DNA"/>
</dbReference>
<feature type="transmembrane region" description="Helical" evidence="1">
    <location>
        <begin position="12"/>
        <end position="35"/>
    </location>
</feature>
<reference evidence="3 4" key="1">
    <citation type="submission" date="2023-09" db="EMBL/GenBank/DDBJ databases">
        <authorList>
            <person name="Rey-Velasco X."/>
        </authorList>
    </citation>
    <scope>NUCLEOTIDE SEQUENCE [LARGE SCALE GENOMIC DNA]</scope>
    <source>
        <strain evidence="3 4">P117</strain>
    </source>
</reference>
<proteinExistence type="predicted"/>
<evidence type="ECO:0000313" key="4">
    <source>
        <dbReference type="Proteomes" id="UP001253545"/>
    </source>
</evidence>
<keyword evidence="1" id="KW-0812">Transmembrane</keyword>
<organism evidence="3 4">
    <name type="scientific">Glaciecola petra</name>
    <dbReference type="NCBI Taxonomy" id="3075602"/>
    <lineage>
        <taxon>Bacteria</taxon>
        <taxon>Pseudomonadati</taxon>
        <taxon>Pseudomonadota</taxon>
        <taxon>Gammaproteobacteria</taxon>
        <taxon>Alteromonadales</taxon>
        <taxon>Alteromonadaceae</taxon>
        <taxon>Glaciecola</taxon>
    </lineage>
</organism>
<evidence type="ECO:0000313" key="3">
    <source>
        <dbReference type="EMBL" id="MDT0594803.1"/>
    </source>
</evidence>
<accession>A0ABU2ZRZ6</accession>
<sequence length="161" mass="18748">MEAQSTSFDLLFVVLLFVGGLIIVGLGVYAGRLIYMVKNQNTQQRHVRNRRIESMQSSIQTIAFAMQQQQCDLSEGVIRICRLLESLPLDPLPDYREHFPSTHALFDKVKNYPTHEARNALSKKERRSQDKEREQFESEYESAILKETEQLRIFEALETKQ</sequence>
<dbReference type="RefSeq" id="WP_311368327.1">
    <property type="nucleotide sequence ID" value="NZ_JAVRHX010000002.1"/>
</dbReference>
<keyword evidence="1" id="KW-0472">Membrane</keyword>
<keyword evidence="1" id="KW-1133">Transmembrane helix</keyword>
<dbReference type="Proteomes" id="UP001253545">
    <property type="component" value="Unassembled WGS sequence"/>
</dbReference>